<name>A0A6A6HSG4_9PLEO</name>
<accession>A0A6A6HSG4</accession>
<feature type="region of interest" description="Disordered" evidence="1">
    <location>
        <begin position="281"/>
        <end position="310"/>
    </location>
</feature>
<organism evidence="2 3">
    <name type="scientific">Trematosphaeria pertusa</name>
    <dbReference type="NCBI Taxonomy" id="390896"/>
    <lineage>
        <taxon>Eukaryota</taxon>
        <taxon>Fungi</taxon>
        <taxon>Dikarya</taxon>
        <taxon>Ascomycota</taxon>
        <taxon>Pezizomycotina</taxon>
        <taxon>Dothideomycetes</taxon>
        <taxon>Pleosporomycetidae</taxon>
        <taxon>Pleosporales</taxon>
        <taxon>Massarineae</taxon>
        <taxon>Trematosphaeriaceae</taxon>
        <taxon>Trematosphaeria</taxon>
    </lineage>
</organism>
<dbReference type="AlphaFoldDB" id="A0A6A6HSG4"/>
<evidence type="ECO:0000313" key="2">
    <source>
        <dbReference type="EMBL" id="KAF2241056.1"/>
    </source>
</evidence>
<gene>
    <name evidence="2" type="ORF">BU26DRAFT_186754</name>
</gene>
<dbReference type="EMBL" id="ML987214">
    <property type="protein sequence ID" value="KAF2241056.1"/>
    <property type="molecule type" value="Genomic_DNA"/>
</dbReference>
<dbReference type="GeneID" id="54573797"/>
<dbReference type="Proteomes" id="UP000800094">
    <property type="component" value="Unassembled WGS sequence"/>
</dbReference>
<proteinExistence type="predicted"/>
<sequence>MVSILQEQNDSLGASLSERELAAKVAETRNQDLSEKVTELAGKLATEQQHKRELTESDTAENAEIQRVQELEEKLASSERRNQDLEGQRKEDKRKWGKNQQGLLKQKRDLAREVKTLNESNQVLRDKNEELQHEVAGWSGERQLLQEKNAALACKLENCNREYDSLDNNWRKFIEDTEQIRKKFDANVHKELTSQIAAQTAQIETLEYSLTEVIRDFNEKDRENEFLIEGCKRLEGTRLKDVGKFGLHFWSIGVTRIRKIKDLQEQLTALKNELSASLAREEEHKSKIMNSRKREKELGADNTALRSDNSDLKDNLRQLKTQLQRLRKPDAGNFAAEAVAFGAAVAEKLSSVLKQLAASKVEIHSLKQKLVVHDMEKHSREAEVVRLRTCMQEMNKILRLREDELQTAKSAINAFKLQLRDTHMNSRVKFATFDGHHCAVEEAKSLSSKVIGLNMQLTKYETILGDLGA</sequence>
<protein>
    <submittedName>
        <fullName evidence="2">Uncharacterized protein</fullName>
    </submittedName>
</protein>
<feature type="compositionally biased region" description="Basic and acidic residues" evidence="1">
    <location>
        <begin position="67"/>
        <end position="94"/>
    </location>
</feature>
<reference evidence="2" key="1">
    <citation type="journal article" date="2020" name="Stud. Mycol.">
        <title>101 Dothideomycetes genomes: a test case for predicting lifestyles and emergence of pathogens.</title>
        <authorList>
            <person name="Haridas S."/>
            <person name="Albert R."/>
            <person name="Binder M."/>
            <person name="Bloem J."/>
            <person name="Labutti K."/>
            <person name="Salamov A."/>
            <person name="Andreopoulos B."/>
            <person name="Baker S."/>
            <person name="Barry K."/>
            <person name="Bills G."/>
            <person name="Bluhm B."/>
            <person name="Cannon C."/>
            <person name="Castanera R."/>
            <person name="Culley D."/>
            <person name="Daum C."/>
            <person name="Ezra D."/>
            <person name="Gonzalez J."/>
            <person name="Henrissat B."/>
            <person name="Kuo A."/>
            <person name="Liang C."/>
            <person name="Lipzen A."/>
            <person name="Lutzoni F."/>
            <person name="Magnuson J."/>
            <person name="Mondo S."/>
            <person name="Nolan M."/>
            <person name="Ohm R."/>
            <person name="Pangilinan J."/>
            <person name="Park H.-J."/>
            <person name="Ramirez L."/>
            <person name="Alfaro M."/>
            <person name="Sun H."/>
            <person name="Tritt A."/>
            <person name="Yoshinaga Y."/>
            <person name="Zwiers L.-H."/>
            <person name="Turgeon B."/>
            <person name="Goodwin S."/>
            <person name="Spatafora J."/>
            <person name="Crous P."/>
            <person name="Grigoriev I."/>
        </authorList>
    </citation>
    <scope>NUCLEOTIDE SEQUENCE</scope>
    <source>
        <strain evidence="2">CBS 122368</strain>
    </source>
</reference>
<feature type="region of interest" description="Disordered" evidence="1">
    <location>
        <begin position="42"/>
        <end position="108"/>
    </location>
</feature>
<evidence type="ECO:0000313" key="3">
    <source>
        <dbReference type="Proteomes" id="UP000800094"/>
    </source>
</evidence>
<feature type="compositionally biased region" description="Basic and acidic residues" evidence="1">
    <location>
        <begin position="281"/>
        <end position="299"/>
    </location>
</feature>
<evidence type="ECO:0000256" key="1">
    <source>
        <dbReference type="SAM" id="MobiDB-lite"/>
    </source>
</evidence>
<keyword evidence="3" id="KW-1185">Reference proteome</keyword>
<dbReference type="RefSeq" id="XP_033676060.1">
    <property type="nucleotide sequence ID" value="XM_033820467.1"/>
</dbReference>